<evidence type="ECO:0000313" key="2">
    <source>
        <dbReference type="EMBL" id="KAH3717971.1"/>
    </source>
</evidence>
<keyword evidence="3" id="KW-1185">Reference proteome</keyword>
<feature type="compositionally biased region" description="Polar residues" evidence="1">
    <location>
        <begin position="1"/>
        <end position="10"/>
    </location>
</feature>
<dbReference type="EMBL" id="JAIWYP010000013">
    <property type="protein sequence ID" value="KAH3717971.1"/>
    <property type="molecule type" value="Genomic_DNA"/>
</dbReference>
<reference evidence="2" key="1">
    <citation type="journal article" date="2019" name="bioRxiv">
        <title>The Genome of the Zebra Mussel, Dreissena polymorpha: A Resource for Invasive Species Research.</title>
        <authorList>
            <person name="McCartney M.A."/>
            <person name="Auch B."/>
            <person name="Kono T."/>
            <person name="Mallez S."/>
            <person name="Zhang Y."/>
            <person name="Obille A."/>
            <person name="Becker A."/>
            <person name="Abrahante J.E."/>
            <person name="Garbe J."/>
            <person name="Badalamenti J.P."/>
            <person name="Herman A."/>
            <person name="Mangelson H."/>
            <person name="Liachko I."/>
            <person name="Sullivan S."/>
            <person name="Sone E.D."/>
            <person name="Koren S."/>
            <person name="Silverstein K.A.T."/>
            <person name="Beckman K.B."/>
            <person name="Gohl D.M."/>
        </authorList>
    </citation>
    <scope>NUCLEOTIDE SEQUENCE</scope>
    <source>
        <strain evidence="2">Duluth1</strain>
        <tissue evidence="2">Whole animal</tissue>
    </source>
</reference>
<gene>
    <name evidence="2" type="ORF">DPMN_060768</name>
</gene>
<sequence length="137" mass="15379">MHVDNESSAVEGTVDDVDDFDVYDVSDGDEQNTHDVESEIDVNLSDDVDHGSEREIIDDAASNDMFIVVSSGDEDNGGDESDSVYSVEPDSREVVVNTSRYITRVWKFAVSKRVCVCDGREHVLRVDTQFDYFEQDN</sequence>
<organism evidence="2 3">
    <name type="scientific">Dreissena polymorpha</name>
    <name type="common">Zebra mussel</name>
    <name type="synonym">Mytilus polymorpha</name>
    <dbReference type="NCBI Taxonomy" id="45954"/>
    <lineage>
        <taxon>Eukaryota</taxon>
        <taxon>Metazoa</taxon>
        <taxon>Spiralia</taxon>
        <taxon>Lophotrochozoa</taxon>
        <taxon>Mollusca</taxon>
        <taxon>Bivalvia</taxon>
        <taxon>Autobranchia</taxon>
        <taxon>Heteroconchia</taxon>
        <taxon>Euheterodonta</taxon>
        <taxon>Imparidentia</taxon>
        <taxon>Neoheterodontei</taxon>
        <taxon>Myida</taxon>
        <taxon>Dreissenoidea</taxon>
        <taxon>Dreissenidae</taxon>
        <taxon>Dreissena</taxon>
    </lineage>
</organism>
<accession>A0A9D4C5U2</accession>
<feature type="compositionally biased region" description="Acidic residues" evidence="1">
    <location>
        <begin position="13"/>
        <end position="30"/>
    </location>
</feature>
<dbReference type="Proteomes" id="UP000828390">
    <property type="component" value="Unassembled WGS sequence"/>
</dbReference>
<evidence type="ECO:0000256" key="1">
    <source>
        <dbReference type="SAM" id="MobiDB-lite"/>
    </source>
</evidence>
<name>A0A9D4C5U2_DREPO</name>
<evidence type="ECO:0000313" key="3">
    <source>
        <dbReference type="Proteomes" id="UP000828390"/>
    </source>
</evidence>
<reference evidence="2" key="2">
    <citation type="submission" date="2020-11" db="EMBL/GenBank/DDBJ databases">
        <authorList>
            <person name="McCartney M.A."/>
            <person name="Auch B."/>
            <person name="Kono T."/>
            <person name="Mallez S."/>
            <person name="Becker A."/>
            <person name="Gohl D.M."/>
            <person name="Silverstein K.A.T."/>
            <person name="Koren S."/>
            <person name="Bechman K.B."/>
            <person name="Herman A."/>
            <person name="Abrahante J.E."/>
            <person name="Garbe J."/>
        </authorList>
    </citation>
    <scope>NUCLEOTIDE SEQUENCE</scope>
    <source>
        <strain evidence="2">Duluth1</strain>
        <tissue evidence="2">Whole animal</tissue>
    </source>
</reference>
<protein>
    <submittedName>
        <fullName evidence="2">Uncharacterized protein</fullName>
    </submittedName>
</protein>
<comment type="caution">
    <text evidence="2">The sequence shown here is derived from an EMBL/GenBank/DDBJ whole genome shotgun (WGS) entry which is preliminary data.</text>
</comment>
<feature type="region of interest" description="Disordered" evidence="1">
    <location>
        <begin position="1"/>
        <end position="35"/>
    </location>
</feature>
<dbReference type="AlphaFoldDB" id="A0A9D4C5U2"/>
<proteinExistence type="predicted"/>